<evidence type="ECO:0000256" key="3">
    <source>
        <dbReference type="ARBA" id="ARBA00012239"/>
    </source>
</evidence>
<dbReference type="Pfam" id="PF00266">
    <property type="entry name" value="Aminotran_5"/>
    <property type="match status" value="1"/>
</dbReference>
<evidence type="ECO:0000256" key="2">
    <source>
        <dbReference type="ARBA" id="ARBA00010447"/>
    </source>
</evidence>
<dbReference type="EC" id="2.8.1.7" evidence="3 8"/>
<accession>A0A5R8NLH4</accession>
<name>A0A5R8NLH4_9NOCA</name>
<evidence type="ECO:0000256" key="6">
    <source>
        <dbReference type="ARBA" id="ARBA00050776"/>
    </source>
</evidence>
<dbReference type="InterPro" id="IPR015422">
    <property type="entry name" value="PyrdxlP-dep_Trfase_small"/>
</dbReference>
<dbReference type="SUPFAM" id="SSF53383">
    <property type="entry name" value="PLP-dependent transferases"/>
    <property type="match status" value="1"/>
</dbReference>
<dbReference type="PROSITE" id="PS00595">
    <property type="entry name" value="AA_TRANSFER_CLASS_5"/>
    <property type="match status" value="1"/>
</dbReference>
<keyword evidence="5 8" id="KW-0663">Pyridoxal phosphate</keyword>
<dbReference type="EMBL" id="VBUT01000006">
    <property type="protein sequence ID" value="TLF76473.1"/>
    <property type="molecule type" value="Genomic_DNA"/>
</dbReference>
<dbReference type="AlphaFoldDB" id="A0A5R8NLH4"/>
<comment type="similarity">
    <text evidence="2 8">Belongs to the class-V pyridoxal-phosphate-dependent aminotransferase family. Csd subfamily.</text>
</comment>
<dbReference type="InterPro" id="IPR020578">
    <property type="entry name" value="Aminotrans_V_PyrdxlP_BS"/>
</dbReference>
<dbReference type="NCBIfam" id="TIGR01979">
    <property type="entry name" value="sufS"/>
    <property type="match status" value="1"/>
</dbReference>
<dbReference type="CDD" id="cd06453">
    <property type="entry name" value="SufS_like"/>
    <property type="match status" value="1"/>
</dbReference>
<dbReference type="RefSeq" id="WP_138448658.1">
    <property type="nucleotide sequence ID" value="NZ_VBUT01000006.1"/>
</dbReference>
<organism evidence="10 11">
    <name type="scientific">Nocardia cyriacigeorgica</name>
    <dbReference type="NCBI Taxonomy" id="135487"/>
    <lineage>
        <taxon>Bacteria</taxon>
        <taxon>Bacillati</taxon>
        <taxon>Actinomycetota</taxon>
        <taxon>Actinomycetes</taxon>
        <taxon>Mycobacteriales</taxon>
        <taxon>Nocardiaceae</taxon>
        <taxon>Nocardia</taxon>
    </lineage>
</organism>
<dbReference type="InterPro" id="IPR015424">
    <property type="entry name" value="PyrdxlP-dep_Trfase"/>
</dbReference>
<dbReference type="GO" id="GO:0030170">
    <property type="term" value="F:pyridoxal phosphate binding"/>
    <property type="evidence" value="ECO:0007669"/>
    <property type="project" value="UniProtKB-UniRule"/>
</dbReference>
<evidence type="ECO:0000256" key="1">
    <source>
        <dbReference type="ARBA" id="ARBA00001933"/>
    </source>
</evidence>
<dbReference type="GO" id="GO:0006534">
    <property type="term" value="P:cysteine metabolic process"/>
    <property type="evidence" value="ECO:0007669"/>
    <property type="project" value="UniProtKB-UniRule"/>
</dbReference>
<evidence type="ECO:0000256" key="5">
    <source>
        <dbReference type="ARBA" id="ARBA00022898"/>
    </source>
</evidence>
<dbReference type="PANTHER" id="PTHR43586">
    <property type="entry name" value="CYSTEINE DESULFURASE"/>
    <property type="match status" value="1"/>
</dbReference>
<dbReference type="InterPro" id="IPR015421">
    <property type="entry name" value="PyrdxlP-dep_Trfase_major"/>
</dbReference>
<dbReference type="Gene3D" id="3.40.640.10">
    <property type="entry name" value="Type I PLP-dependent aspartate aminotransferase-like (Major domain)"/>
    <property type="match status" value="1"/>
</dbReference>
<evidence type="ECO:0000313" key="10">
    <source>
        <dbReference type="EMBL" id="TLF76473.1"/>
    </source>
</evidence>
<comment type="catalytic activity">
    <reaction evidence="6 8">
        <text>(sulfur carrier)-H + L-cysteine = (sulfur carrier)-SH + L-alanine</text>
        <dbReference type="Rhea" id="RHEA:43892"/>
        <dbReference type="Rhea" id="RHEA-COMP:14737"/>
        <dbReference type="Rhea" id="RHEA-COMP:14739"/>
        <dbReference type="ChEBI" id="CHEBI:29917"/>
        <dbReference type="ChEBI" id="CHEBI:35235"/>
        <dbReference type="ChEBI" id="CHEBI:57972"/>
        <dbReference type="ChEBI" id="CHEBI:64428"/>
        <dbReference type="EC" id="2.8.1.7"/>
    </reaction>
</comment>
<evidence type="ECO:0000256" key="4">
    <source>
        <dbReference type="ARBA" id="ARBA00022679"/>
    </source>
</evidence>
<dbReference type="InterPro" id="IPR010970">
    <property type="entry name" value="Cys_dSase_SufS"/>
</dbReference>
<feature type="domain" description="Aminotransferase class V" evidence="9">
    <location>
        <begin position="31"/>
        <end position="403"/>
    </location>
</feature>
<evidence type="ECO:0000259" key="9">
    <source>
        <dbReference type="Pfam" id="PF00266"/>
    </source>
</evidence>
<dbReference type="Gene3D" id="3.90.1150.10">
    <property type="entry name" value="Aspartate Aminotransferase, domain 1"/>
    <property type="match status" value="1"/>
</dbReference>
<evidence type="ECO:0000256" key="7">
    <source>
        <dbReference type="RuleBase" id="RU004504"/>
    </source>
</evidence>
<dbReference type="InterPro" id="IPR000192">
    <property type="entry name" value="Aminotrans_V_dom"/>
</dbReference>
<keyword evidence="4 8" id="KW-0808">Transferase</keyword>
<evidence type="ECO:0000256" key="8">
    <source>
        <dbReference type="RuleBase" id="RU004506"/>
    </source>
</evidence>
<comment type="caution">
    <text evidence="10">The sequence shown here is derived from an EMBL/GenBank/DDBJ whole genome shotgun (WGS) entry which is preliminary data.</text>
</comment>
<dbReference type="PANTHER" id="PTHR43586:SF8">
    <property type="entry name" value="CYSTEINE DESULFURASE 1, CHLOROPLASTIC"/>
    <property type="match status" value="1"/>
</dbReference>
<protein>
    <recommendedName>
        <fullName evidence="3 8">Cysteine desulfurase</fullName>
        <ecNumber evidence="3 8">2.8.1.7</ecNumber>
    </recommendedName>
</protein>
<comment type="cofactor">
    <cofactor evidence="1 7">
        <name>pyridoxal 5'-phosphate</name>
        <dbReference type="ChEBI" id="CHEBI:597326"/>
    </cofactor>
</comment>
<reference evidence="10 11" key="1">
    <citation type="submission" date="2019-05" db="EMBL/GenBank/DDBJ databases">
        <title>Genomes sequences of two Nocardia cyriacigeorgica environmental isolates, type strains Nocardia asteroides ATCC 19247 and Nocardia cyriacigeorgica DSM 44484.</title>
        <authorList>
            <person name="Vautrin F."/>
            <person name="Bergeron E."/>
            <person name="Dubost A."/>
            <person name="Abrouk D."/>
            <person name="Rodriguez Nava V."/>
            <person name="Pujic P."/>
        </authorList>
    </citation>
    <scope>NUCLEOTIDE SEQUENCE [LARGE SCALE GENOMIC DNA]</scope>
    <source>
        <strain evidence="10 11">EML 446</strain>
    </source>
</reference>
<dbReference type="GO" id="GO:0031071">
    <property type="term" value="F:cysteine desulfurase activity"/>
    <property type="evidence" value="ECO:0007669"/>
    <property type="project" value="UniProtKB-UniRule"/>
</dbReference>
<proteinExistence type="inferred from homology"/>
<sequence length="417" mass="44731">MTATVRTVDVARVRADFPILNRTVRDGKPLVYLDSGATSQRPLAVLDAERAYIMESNSAVHRGAHQLSEEATDAYEAARSDIARFVGVDAGEIVFTKNATESLNLVTNAFGDDRFPYHVGPGDEIVITELEHHANLVPWQELSRRTGATLKWYGVTEDGRIDLDSLELTPATRVVAFTHQSNVTGAIAPVAELVRRARAVGALVVLDACQSVPHMPVDFRDLDVDFAAFSGHKMLGPSGVGVLFGKRALLEETPPFLTGGSMIETVTMERSTYAPPPQRFEAGVPMTSQVIGLAAAVRYLDAIGMEAVAAHEHTLVDAALAGLGEIDGVRIIGPTENVDRGGAVAFLVDGVHAHDVGQILDDQGVAIRVGHHCAWPLHRRFGIAATARASFAVYNTVDEVEQLVAAVRKAQSFFGVG</sequence>
<evidence type="ECO:0000313" key="11">
    <source>
        <dbReference type="Proteomes" id="UP000306378"/>
    </source>
</evidence>
<dbReference type="Proteomes" id="UP000306378">
    <property type="component" value="Unassembled WGS sequence"/>
</dbReference>
<comment type="function">
    <text evidence="8">Catalyzes the removal of elemental sulfur and selenium atoms from L-cysteine, L-cystine, L-selenocysteine, and L-selenocystine to produce L-alanine.</text>
</comment>
<gene>
    <name evidence="10" type="ORF">FEK34_16165</name>
</gene>